<dbReference type="AlphaFoldDB" id="A0A0D2M1K7"/>
<name>A0A0D2M1K7_HYPSF</name>
<evidence type="ECO:0000313" key="3">
    <source>
        <dbReference type="EMBL" id="KJA17043.1"/>
    </source>
</evidence>
<evidence type="ECO:0000256" key="1">
    <source>
        <dbReference type="SAM" id="Coils"/>
    </source>
</evidence>
<dbReference type="OrthoDB" id="2800708at2759"/>
<feature type="compositionally biased region" description="Polar residues" evidence="2">
    <location>
        <begin position="270"/>
        <end position="282"/>
    </location>
</feature>
<accession>A0A0D2M1K7</accession>
<keyword evidence="4" id="KW-1185">Reference proteome</keyword>
<proteinExistence type="predicted"/>
<organism evidence="3 4">
    <name type="scientific">Hypholoma sublateritium (strain FD-334 SS-4)</name>
    <dbReference type="NCBI Taxonomy" id="945553"/>
    <lineage>
        <taxon>Eukaryota</taxon>
        <taxon>Fungi</taxon>
        <taxon>Dikarya</taxon>
        <taxon>Basidiomycota</taxon>
        <taxon>Agaricomycotina</taxon>
        <taxon>Agaricomycetes</taxon>
        <taxon>Agaricomycetidae</taxon>
        <taxon>Agaricales</taxon>
        <taxon>Agaricineae</taxon>
        <taxon>Strophariaceae</taxon>
        <taxon>Hypholoma</taxon>
    </lineage>
</organism>
<dbReference type="STRING" id="945553.A0A0D2M1K7"/>
<dbReference type="EMBL" id="KN817610">
    <property type="protein sequence ID" value="KJA17043.1"/>
    <property type="molecule type" value="Genomic_DNA"/>
</dbReference>
<evidence type="ECO:0000313" key="4">
    <source>
        <dbReference type="Proteomes" id="UP000054270"/>
    </source>
</evidence>
<gene>
    <name evidence="3" type="ORF">HYPSUDRAFT_1045049</name>
</gene>
<dbReference type="OMA" id="HYMPRED"/>
<feature type="region of interest" description="Disordered" evidence="2">
    <location>
        <begin position="253"/>
        <end position="282"/>
    </location>
</feature>
<evidence type="ECO:0000256" key="2">
    <source>
        <dbReference type="SAM" id="MobiDB-lite"/>
    </source>
</evidence>
<feature type="compositionally biased region" description="Basic and acidic residues" evidence="2">
    <location>
        <begin position="253"/>
        <end position="263"/>
    </location>
</feature>
<feature type="coiled-coil region" evidence="1">
    <location>
        <begin position="64"/>
        <end position="98"/>
    </location>
</feature>
<keyword evidence="1" id="KW-0175">Coiled coil</keyword>
<sequence>MGRKGHLQGLLVQKEEQIALLESRIQAYTGRISLLQSRLLATLDTLDVIQTNQAHELSSAARTQAGLREQLDEYKKVVESAELERDDLRDAVGKLIKKVEESNDCKNWPHSRISLSSLPDPLSLTYRKQARSNDEEELLAYATAMVDALRRERDAERRAHAQTQEQAEARILALEAKLSRREAELEAYVVGDGQDRSEVETEPEQITPRVKPRVLFEGGVIADDQITALFDETVARNKRLESEITTLYRRLEKARTKRSESRSDAVPFLSSPTSNTAPTAGQTRLSQEAAYLNSSNASSASNTAALPMHYMPREDPQTPTDGSRNHFVIQMPTTKSSGAFNTKLCCSEKK</sequence>
<protein>
    <submittedName>
        <fullName evidence="3">Uncharacterized protein</fullName>
    </submittedName>
</protein>
<feature type="coiled-coil region" evidence="1">
    <location>
        <begin position="146"/>
        <end position="184"/>
    </location>
</feature>
<dbReference type="Proteomes" id="UP000054270">
    <property type="component" value="Unassembled WGS sequence"/>
</dbReference>
<reference evidence="4" key="1">
    <citation type="submission" date="2014-04" db="EMBL/GenBank/DDBJ databases">
        <title>Evolutionary Origins and Diversification of the Mycorrhizal Mutualists.</title>
        <authorList>
            <consortium name="DOE Joint Genome Institute"/>
            <consortium name="Mycorrhizal Genomics Consortium"/>
            <person name="Kohler A."/>
            <person name="Kuo A."/>
            <person name="Nagy L.G."/>
            <person name="Floudas D."/>
            <person name="Copeland A."/>
            <person name="Barry K.W."/>
            <person name="Cichocki N."/>
            <person name="Veneault-Fourrey C."/>
            <person name="LaButti K."/>
            <person name="Lindquist E.A."/>
            <person name="Lipzen A."/>
            <person name="Lundell T."/>
            <person name="Morin E."/>
            <person name="Murat C."/>
            <person name="Riley R."/>
            <person name="Ohm R."/>
            <person name="Sun H."/>
            <person name="Tunlid A."/>
            <person name="Henrissat B."/>
            <person name="Grigoriev I.V."/>
            <person name="Hibbett D.S."/>
            <person name="Martin F."/>
        </authorList>
    </citation>
    <scope>NUCLEOTIDE SEQUENCE [LARGE SCALE GENOMIC DNA]</scope>
    <source>
        <strain evidence="4">FD-334 SS-4</strain>
    </source>
</reference>